<dbReference type="Proteomes" id="UP000189940">
    <property type="component" value="Unassembled WGS sequence"/>
</dbReference>
<reference evidence="2 3" key="1">
    <citation type="submission" date="2017-02" db="EMBL/GenBank/DDBJ databases">
        <title>Genome sequence of the nitrite-oxidizing bacterium Nitrobacter vulgaris strain Ab1.</title>
        <authorList>
            <person name="Mellbye B.L."/>
            <person name="Davis E.W."/>
            <person name="Spieck E."/>
            <person name="Chang J.H."/>
            <person name="Bottomley P.J."/>
            <person name="Sayavedra-Soto L.A."/>
        </authorList>
    </citation>
    <scope>NUCLEOTIDE SEQUENCE [LARGE SCALE GENOMIC DNA]</scope>
    <source>
        <strain evidence="2 3">Ab1</strain>
    </source>
</reference>
<evidence type="ECO:0000313" key="3">
    <source>
        <dbReference type="Proteomes" id="UP000189940"/>
    </source>
</evidence>
<protein>
    <submittedName>
        <fullName evidence="2">Uncharacterized protein</fullName>
    </submittedName>
</protein>
<feature type="compositionally biased region" description="Basic and acidic residues" evidence="1">
    <location>
        <begin position="22"/>
        <end position="32"/>
    </location>
</feature>
<evidence type="ECO:0000313" key="2">
    <source>
        <dbReference type="EMBL" id="OPH82443.1"/>
    </source>
</evidence>
<evidence type="ECO:0000256" key="1">
    <source>
        <dbReference type="SAM" id="MobiDB-lite"/>
    </source>
</evidence>
<dbReference type="RefSeq" id="WP_079447214.1">
    <property type="nucleotide sequence ID" value="NZ_MWPQ01000044.1"/>
</dbReference>
<comment type="caution">
    <text evidence="2">The sequence shown here is derived from an EMBL/GenBank/DDBJ whole genome shotgun (WGS) entry which is preliminary data.</text>
</comment>
<dbReference type="AlphaFoldDB" id="A0A1V4HWY9"/>
<organism evidence="2 3">
    <name type="scientific">Nitrobacter vulgaris</name>
    <dbReference type="NCBI Taxonomy" id="29421"/>
    <lineage>
        <taxon>Bacteria</taxon>
        <taxon>Pseudomonadati</taxon>
        <taxon>Pseudomonadota</taxon>
        <taxon>Alphaproteobacteria</taxon>
        <taxon>Hyphomicrobiales</taxon>
        <taxon>Nitrobacteraceae</taxon>
        <taxon>Nitrobacter</taxon>
    </lineage>
</organism>
<proteinExistence type="predicted"/>
<name>A0A1V4HWY9_NITVU</name>
<keyword evidence="3" id="KW-1185">Reference proteome</keyword>
<accession>A0A1V4HWY9</accession>
<feature type="region of interest" description="Disordered" evidence="1">
    <location>
        <begin position="16"/>
        <end position="52"/>
    </location>
</feature>
<sequence>MTGDMPDIFTNSYWRNVMGNDPWKKGVSDVKQGKGAPPPGSYKSDQQRKEEIAGRAAEIKRQQDEANKKKK</sequence>
<gene>
    <name evidence="2" type="ORF">B2M20_11630</name>
</gene>
<dbReference type="EMBL" id="MWPQ01000044">
    <property type="protein sequence ID" value="OPH82443.1"/>
    <property type="molecule type" value="Genomic_DNA"/>
</dbReference>